<reference evidence="2 3" key="1">
    <citation type="submission" date="2020-01" db="EMBL/GenBank/DDBJ databases">
        <title>Jiella pacifica sp. nov.</title>
        <authorList>
            <person name="Xue Z."/>
            <person name="Zhu S."/>
            <person name="Chen J."/>
            <person name="Yang J."/>
        </authorList>
    </citation>
    <scope>NUCLEOTIDE SEQUENCE [LARGE SCALE GENOMIC DNA]</scope>
    <source>
        <strain evidence="2 3">40Bstr34</strain>
    </source>
</reference>
<name>A0A6N9TG44_9HYPH</name>
<keyword evidence="3" id="KW-1185">Reference proteome</keyword>
<comment type="caution">
    <text evidence="2">The sequence shown here is derived from an EMBL/GenBank/DDBJ whole genome shotgun (WGS) entry which is preliminary data.</text>
</comment>
<evidence type="ECO:0000256" key="1">
    <source>
        <dbReference type="SAM" id="SignalP"/>
    </source>
</evidence>
<gene>
    <name evidence="2" type="ORF">GTK09_25880</name>
</gene>
<sequence length="271" mass="29328">MIGVWLVFPAVLIATGSVAATLAPHRAVYDLVLTSKSMDLVDGSGRIAIELRQETCGKFDLDYRFVARFEREDATVVTDQQTVSTEDSVANTFTFETKTFVDSAPAWVIRGKAVNSGTSTKVELEEPEVRSFELPLSVFPSAHTMELIERAKAGERIVETKLFDGDNEADRLLSTTAIISPVGDATSFGEGAGQADDVAREVPDELRGLQAWRVDESYYNSDSDPDGLPLFQTTYILYENGVSGSIAFDTGDYGFSGALSSLHLLDGAGCN</sequence>
<dbReference type="EMBL" id="JAAAMG010000041">
    <property type="protein sequence ID" value="NDW07838.1"/>
    <property type="molecule type" value="Genomic_DNA"/>
</dbReference>
<evidence type="ECO:0000313" key="2">
    <source>
        <dbReference type="EMBL" id="NDW07838.1"/>
    </source>
</evidence>
<feature type="chain" id="PRO_5027030195" evidence="1">
    <location>
        <begin position="20"/>
        <end position="271"/>
    </location>
</feature>
<keyword evidence="1" id="KW-0732">Signal</keyword>
<proteinExistence type="predicted"/>
<feature type="signal peptide" evidence="1">
    <location>
        <begin position="1"/>
        <end position="19"/>
    </location>
</feature>
<dbReference type="RefSeq" id="WP_163466294.1">
    <property type="nucleotide sequence ID" value="NZ_JAAAMG010000041.1"/>
</dbReference>
<dbReference type="AlphaFoldDB" id="A0A6N9TG44"/>
<dbReference type="InterPro" id="IPR015000">
    <property type="entry name" value="EipB-like"/>
</dbReference>
<dbReference type="Pfam" id="PF08904">
    <property type="entry name" value="EipB_like"/>
    <property type="match status" value="1"/>
</dbReference>
<protein>
    <submittedName>
        <fullName evidence="2">DUF1849 family protein</fullName>
    </submittedName>
</protein>
<dbReference type="Proteomes" id="UP000469011">
    <property type="component" value="Unassembled WGS sequence"/>
</dbReference>
<accession>A0A6N9TG44</accession>
<organism evidence="2 3">
    <name type="scientific">Jiella pacifica</name>
    <dbReference type="NCBI Taxonomy" id="2696469"/>
    <lineage>
        <taxon>Bacteria</taxon>
        <taxon>Pseudomonadati</taxon>
        <taxon>Pseudomonadota</taxon>
        <taxon>Alphaproteobacteria</taxon>
        <taxon>Hyphomicrobiales</taxon>
        <taxon>Aurantimonadaceae</taxon>
        <taxon>Jiella</taxon>
    </lineage>
</organism>
<evidence type="ECO:0000313" key="3">
    <source>
        <dbReference type="Proteomes" id="UP000469011"/>
    </source>
</evidence>